<dbReference type="HOGENOM" id="CLU_070848_1_0_4"/>
<keyword evidence="3 5" id="KW-0456">Lyase</keyword>
<evidence type="ECO:0000313" key="6">
    <source>
        <dbReference type="EMBL" id="ABB07335.1"/>
    </source>
</evidence>
<evidence type="ECO:0000256" key="3">
    <source>
        <dbReference type="ARBA" id="ARBA00023239"/>
    </source>
</evidence>
<dbReference type="CDD" id="cd20298">
    <property type="entry name" value="cupin_UAH"/>
    <property type="match status" value="1"/>
</dbReference>
<dbReference type="AlphaFoldDB" id="Q39JN1"/>
<evidence type="ECO:0000256" key="5">
    <source>
        <dbReference type="HAMAP-Rule" id="MF_00616"/>
    </source>
</evidence>
<dbReference type="PATRIC" id="fig|482957.22.peg.591"/>
<dbReference type="PIRSF" id="PIRSF017306">
    <property type="entry name" value="Ureidogly_hydro"/>
    <property type="match status" value="1"/>
</dbReference>
<dbReference type="InterPro" id="IPR023525">
    <property type="entry name" value="Ureidogly_lyase_bac"/>
</dbReference>
<dbReference type="InterPro" id="IPR024060">
    <property type="entry name" value="Ureidoglycolate_lyase_dom_sf"/>
</dbReference>
<keyword evidence="7" id="KW-1185">Reference proteome</keyword>
<dbReference type="PANTHER" id="PTHR21221">
    <property type="entry name" value="UREIDOGLYCOLATE HYDROLASE"/>
    <property type="match status" value="1"/>
</dbReference>
<dbReference type="HAMAP" id="MF_00616">
    <property type="entry name" value="Ureidogly_lyase"/>
    <property type="match status" value="1"/>
</dbReference>
<comment type="catalytic activity">
    <reaction evidence="4 5">
        <text>(S)-ureidoglycolate = urea + glyoxylate</text>
        <dbReference type="Rhea" id="RHEA:11304"/>
        <dbReference type="ChEBI" id="CHEBI:16199"/>
        <dbReference type="ChEBI" id="CHEBI:36655"/>
        <dbReference type="ChEBI" id="CHEBI:57296"/>
        <dbReference type="EC" id="4.3.2.3"/>
    </reaction>
</comment>
<comment type="function">
    <text evidence="5">Catalyzes the catabolism of the allantoin degradation intermediate (S)-ureidoglycolate, generating urea and glyoxylate. Involved in the utilization of allantoin as nitrogen source.</text>
</comment>
<gene>
    <name evidence="5" type="primary">allA</name>
    <name evidence="6" type="ordered locus">Bcep18194_A3734</name>
</gene>
<dbReference type="InterPro" id="IPR047233">
    <property type="entry name" value="UAH_cupin"/>
</dbReference>
<dbReference type="GO" id="GO:0050385">
    <property type="term" value="F:ureidoglycolate lyase activity"/>
    <property type="evidence" value="ECO:0007669"/>
    <property type="project" value="UniProtKB-UniRule"/>
</dbReference>
<dbReference type="PANTHER" id="PTHR21221:SF1">
    <property type="entry name" value="UREIDOGLYCOLATE LYASE"/>
    <property type="match status" value="1"/>
</dbReference>
<sequence length="183" mass="19822">MGRAGLKEGNGMSESHILRVERLTREAFAPFGDVIALEGARHFPINGGTTERFHDLATIDVCADGGRPLVSVFRAQPRALPVAVTLMERHPHGSQAFIPLAAVSRYAIVVAPAGEFRPDAMRAFLAEGWQGVNYAKGVWHHPLLALDAVSDFVIVDRGGTQPNCDEIPLERAWALEFEPACAA</sequence>
<evidence type="ECO:0000256" key="2">
    <source>
        <dbReference type="ARBA" id="ARBA00022631"/>
    </source>
</evidence>
<dbReference type="EC" id="4.3.2.3" evidence="5"/>
<dbReference type="GO" id="GO:0004848">
    <property type="term" value="F:ureidoglycolate hydrolase activity"/>
    <property type="evidence" value="ECO:0007669"/>
    <property type="project" value="InterPro"/>
</dbReference>
<reference evidence="6" key="1">
    <citation type="submission" date="2009-01" db="EMBL/GenBank/DDBJ databases">
        <title>Complete sequence of chromosome 1 of Burkholderia sp. 383.</title>
        <authorList>
            <consortium name="US DOE Joint Genome Institute"/>
            <person name="Copeland A."/>
            <person name="Lucas S."/>
            <person name="Lapidus A."/>
            <person name="Barry K."/>
            <person name="Detter J.C."/>
            <person name="Glavina T."/>
            <person name="Hammon N."/>
            <person name="Israni S."/>
            <person name="Pitluck S."/>
            <person name="Chain P."/>
            <person name="Malfatti S."/>
            <person name="Shin M."/>
            <person name="Vergez L."/>
            <person name="Schmutz J."/>
            <person name="Larimer F."/>
            <person name="Land M."/>
            <person name="Kyrpides N."/>
            <person name="Lykidis A."/>
            <person name="Richardson P."/>
        </authorList>
    </citation>
    <scope>NUCLEOTIDE SEQUENCE</scope>
    <source>
        <strain evidence="6">383</strain>
    </source>
</reference>
<dbReference type="InterPro" id="IPR007247">
    <property type="entry name" value="Ureidogly_lyase"/>
</dbReference>
<comment type="pathway">
    <text evidence="5">Nitrogen metabolism; (S)-allantoin degradation.</text>
</comment>
<proteinExistence type="inferred from homology"/>
<dbReference type="NCBIfam" id="NF009932">
    <property type="entry name" value="PRK13395.1"/>
    <property type="match status" value="1"/>
</dbReference>
<organism evidence="6 7">
    <name type="scientific">Burkholderia lata (strain ATCC 17760 / DSM 23089 / LMG 22485 / NCIMB 9086 / R18194 / 383)</name>
    <dbReference type="NCBI Taxonomy" id="482957"/>
    <lineage>
        <taxon>Bacteria</taxon>
        <taxon>Pseudomonadati</taxon>
        <taxon>Pseudomonadota</taxon>
        <taxon>Betaproteobacteria</taxon>
        <taxon>Burkholderiales</taxon>
        <taxon>Burkholderiaceae</taxon>
        <taxon>Burkholderia</taxon>
        <taxon>Burkholderia cepacia complex</taxon>
    </lineage>
</organism>
<dbReference type="EMBL" id="CP000151">
    <property type="protein sequence ID" value="ABB07335.1"/>
    <property type="molecule type" value="Genomic_DNA"/>
</dbReference>
<accession>Q39JN1</accession>
<dbReference type="GO" id="GO:0000256">
    <property type="term" value="P:allantoin catabolic process"/>
    <property type="evidence" value="ECO:0007669"/>
    <property type="project" value="UniProtKB-UniRule"/>
</dbReference>
<comment type="subunit">
    <text evidence="1 5">Homodimer.</text>
</comment>
<name>Q39JN1_BURL3</name>
<keyword evidence="6" id="KW-0378">Hydrolase</keyword>
<evidence type="ECO:0000256" key="4">
    <source>
        <dbReference type="ARBA" id="ARBA00047684"/>
    </source>
</evidence>
<dbReference type="Proteomes" id="UP000002705">
    <property type="component" value="Chromosome 1"/>
</dbReference>
<dbReference type="UniPathway" id="UPA00395"/>
<dbReference type="KEGG" id="bur:Bcep18194_A3734"/>
<dbReference type="Gene3D" id="2.60.120.480">
    <property type="entry name" value="Ureidoglycolate hydrolase"/>
    <property type="match status" value="1"/>
</dbReference>
<evidence type="ECO:0000256" key="1">
    <source>
        <dbReference type="ARBA" id="ARBA00011738"/>
    </source>
</evidence>
<comment type="cofactor">
    <cofactor evidence="5">
        <name>Ni(2+)</name>
        <dbReference type="ChEBI" id="CHEBI:49786"/>
    </cofactor>
</comment>
<dbReference type="GO" id="GO:0006145">
    <property type="term" value="P:purine nucleobase catabolic process"/>
    <property type="evidence" value="ECO:0007669"/>
    <property type="project" value="UniProtKB-UniRule"/>
</dbReference>
<evidence type="ECO:0000313" key="7">
    <source>
        <dbReference type="Proteomes" id="UP000002705"/>
    </source>
</evidence>
<keyword evidence="2 5" id="KW-0659">Purine metabolism</keyword>
<dbReference type="InterPro" id="IPR011051">
    <property type="entry name" value="RmlC_Cupin_sf"/>
</dbReference>
<dbReference type="SUPFAM" id="SSF51182">
    <property type="entry name" value="RmlC-like cupins"/>
    <property type="match status" value="1"/>
</dbReference>
<protein>
    <recommendedName>
        <fullName evidence="5">Ureidoglycolate lyase</fullName>
        <ecNumber evidence="5">4.3.2.3</ecNumber>
    </recommendedName>
    <alternativeName>
        <fullName evidence="5">Ureidoglycolatase</fullName>
    </alternativeName>
</protein>
<comment type="similarity">
    <text evidence="5">Belongs to the ureidoglycolate lyase family.</text>
</comment>
<dbReference type="Pfam" id="PF04115">
    <property type="entry name" value="Ureidogly_lyase"/>
    <property type="match status" value="1"/>
</dbReference>